<organism evidence="2 3">
    <name type="scientific">Datura stramonium</name>
    <name type="common">Jimsonweed</name>
    <name type="synonym">Common thornapple</name>
    <dbReference type="NCBI Taxonomy" id="4076"/>
    <lineage>
        <taxon>Eukaryota</taxon>
        <taxon>Viridiplantae</taxon>
        <taxon>Streptophyta</taxon>
        <taxon>Embryophyta</taxon>
        <taxon>Tracheophyta</taxon>
        <taxon>Spermatophyta</taxon>
        <taxon>Magnoliopsida</taxon>
        <taxon>eudicotyledons</taxon>
        <taxon>Gunneridae</taxon>
        <taxon>Pentapetalae</taxon>
        <taxon>asterids</taxon>
        <taxon>lamiids</taxon>
        <taxon>Solanales</taxon>
        <taxon>Solanaceae</taxon>
        <taxon>Solanoideae</taxon>
        <taxon>Datureae</taxon>
        <taxon>Datura</taxon>
    </lineage>
</organism>
<evidence type="ECO:0000256" key="1">
    <source>
        <dbReference type="SAM" id="MobiDB-lite"/>
    </source>
</evidence>
<proteinExistence type="predicted"/>
<keyword evidence="3" id="KW-1185">Reference proteome</keyword>
<name>A0ABS8URY1_DATST</name>
<evidence type="ECO:0000313" key="2">
    <source>
        <dbReference type="EMBL" id="MCD9560957.1"/>
    </source>
</evidence>
<evidence type="ECO:0000313" key="3">
    <source>
        <dbReference type="Proteomes" id="UP000823775"/>
    </source>
</evidence>
<feature type="region of interest" description="Disordered" evidence="1">
    <location>
        <begin position="1"/>
        <end position="23"/>
    </location>
</feature>
<feature type="non-terminal residue" evidence="2">
    <location>
        <position position="63"/>
    </location>
</feature>
<dbReference type="Proteomes" id="UP000823775">
    <property type="component" value="Unassembled WGS sequence"/>
</dbReference>
<sequence>ISKTLTEIDDGGEGHRPKANFTHLPVIDDGRDLNLAEVLKQKRTSIDRGELLGMREYLGLLTV</sequence>
<accession>A0ABS8URY1</accession>
<gene>
    <name evidence="2" type="ORF">HAX54_019823</name>
</gene>
<dbReference type="EMBL" id="JACEIK010002405">
    <property type="protein sequence ID" value="MCD9560957.1"/>
    <property type="molecule type" value="Genomic_DNA"/>
</dbReference>
<comment type="caution">
    <text evidence="2">The sequence shown here is derived from an EMBL/GenBank/DDBJ whole genome shotgun (WGS) entry which is preliminary data.</text>
</comment>
<feature type="non-terminal residue" evidence="2">
    <location>
        <position position="1"/>
    </location>
</feature>
<reference evidence="2 3" key="1">
    <citation type="journal article" date="2021" name="BMC Genomics">
        <title>Datura genome reveals duplications of psychoactive alkaloid biosynthetic genes and high mutation rate following tissue culture.</title>
        <authorList>
            <person name="Rajewski A."/>
            <person name="Carter-House D."/>
            <person name="Stajich J."/>
            <person name="Litt A."/>
        </authorList>
    </citation>
    <scope>NUCLEOTIDE SEQUENCE [LARGE SCALE GENOMIC DNA]</scope>
    <source>
        <strain evidence="2">AR-01</strain>
    </source>
</reference>
<protein>
    <submittedName>
        <fullName evidence="2">Uncharacterized protein</fullName>
    </submittedName>
</protein>